<dbReference type="EMBL" id="FLUO01000001">
    <property type="protein sequence ID" value="SBV90938.1"/>
    <property type="molecule type" value="Genomic_DNA"/>
</dbReference>
<feature type="region of interest" description="Disordered" evidence="1">
    <location>
        <begin position="24"/>
        <end position="44"/>
    </location>
</feature>
<protein>
    <submittedName>
        <fullName evidence="2">Uncharacterized protein</fullName>
    </submittedName>
</protein>
<accession>A0A212IUQ9</accession>
<dbReference type="AlphaFoldDB" id="A0A212IUQ9"/>
<name>A0A212IUQ9_9PROT</name>
<reference evidence="2" key="1">
    <citation type="submission" date="2016-04" db="EMBL/GenBank/DDBJ databases">
        <authorList>
            <person name="Evans L.H."/>
            <person name="Alamgir A."/>
            <person name="Owens N."/>
            <person name="Weber N.D."/>
            <person name="Virtaneva K."/>
            <person name="Barbian K."/>
            <person name="Babar A."/>
            <person name="Rosenke K."/>
        </authorList>
    </citation>
    <scope>NUCLEOTIDE SEQUENCE</scope>
    <source>
        <strain evidence="2">86</strain>
    </source>
</reference>
<proteinExistence type="predicted"/>
<gene>
    <name evidence="2" type="ORF">KL86APRO_10063</name>
</gene>
<sequence length="44" mass="4533">MTETPAGSGARARLRLRLARIAALPTPGSDPATGAPMAWEVAED</sequence>
<evidence type="ECO:0000256" key="1">
    <source>
        <dbReference type="SAM" id="MobiDB-lite"/>
    </source>
</evidence>
<organism evidence="2">
    <name type="scientific">uncultured Alphaproteobacteria bacterium</name>
    <dbReference type="NCBI Taxonomy" id="91750"/>
    <lineage>
        <taxon>Bacteria</taxon>
        <taxon>Pseudomonadati</taxon>
        <taxon>Pseudomonadota</taxon>
        <taxon>Alphaproteobacteria</taxon>
        <taxon>environmental samples</taxon>
    </lineage>
</organism>
<evidence type="ECO:0000313" key="2">
    <source>
        <dbReference type="EMBL" id="SBV90938.1"/>
    </source>
</evidence>